<feature type="domain" description="Calcineurin-like phosphoesterase" evidence="2">
    <location>
        <begin position="4"/>
        <end position="164"/>
    </location>
</feature>
<keyword evidence="4" id="KW-1185">Reference proteome</keyword>
<dbReference type="Pfam" id="PF12850">
    <property type="entry name" value="Metallophos_2"/>
    <property type="match status" value="1"/>
</dbReference>
<dbReference type="InterPro" id="IPR011152">
    <property type="entry name" value="Pesterase_MJ0912"/>
</dbReference>
<reference evidence="3 4" key="2">
    <citation type="submission" date="2008-11" db="EMBL/GenBank/DDBJ databases">
        <authorList>
            <person name="Fulton L."/>
            <person name="Clifton S."/>
            <person name="Fulton B."/>
            <person name="Xu J."/>
            <person name="Minx P."/>
            <person name="Pepin K.H."/>
            <person name="Johnson M."/>
            <person name="Bhonagiri V."/>
            <person name="Nash W.E."/>
            <person name="Mardis E.R."/>
            <person name="Wilson R.K."/>
        </authorList>
    </citation>
    <scope>NUCLEOTIDE SEQUENCE [LARGE SCALE GENOMIC DNA]</scope>
    <source>
        <strain evidence="3 4">ATCC 43243</strain>
    </source>
</reference>
<evidence type="ECO:0000259" key="2">
    <source>
        <dbReference type="Pfam" id="PF12850"/>
    </source>
</evidence>
<sequence length="201" mass="23327">MTAFFFCGDMHGYYYGQHEIAEAFRKMDNLYAVKGNHDKIAIDIAYGNDNAKRYFAQYGHSYAMLDETALEYVSELPEVLEIELETKKIAIIHGTFENVLNGRMYPKDPLVCKEEYMKYDYVFCGHTHFRDIRRTGNTTIINPGSLGQQRDGRGFGYAYVDTDAGDVRFFNVSYDMSELERDIKNYDPDNKKLIDILHRGE</sequence>
<name>B7AWU5_9FIRM</name>
<dbReference type="InterPro" id="IPR029052">
    <property type="entry name" value="Metallo-depent_PP-like"/>
</dbReference>
<comment type="similarity">
    <text evidence="1">Belongs to the metallophosphoesterase superfamily. YfcE family.</text>
</comment>
<dbReference type="SUPFAM" id="SSF56300">
    <property type="entry name" value="Metallo-dependent phosphatases"/>
    <property type="match status" value="1"/>
</dbReference>
<dbReference type="EMBL" id="ABVQ01000037">
    <property type="protein sequence ID" value="EEC56686.1"/>
    <property type="molecule type" value="Genomic_DNA"/>
</dbReference>
<comment type="caution">
    <text evidence="3">The sequence shown here is derived from an EMBL/GenBank/DDBJ whole genome shotgun (WGS) entry which is preliminary data.</text>
</comment>
<reference evidence="3 4" key="1">
    <citation type="submission" date="2008-11" db="EMBL/GenBank/DDBJ databases">
        <title>Draft genome sequence of Bacteroides pectinophilus (ATCC 43243).</title>
        <authorList>
            <person name="Sudarsanam P."/>
            <person name="Ley R."/>
            <person name="Guruge J."/>
            <person name="Turnbaugh P.J."/>
            <person name="Mahowald M."/>
            <person name="Liep D."/>
            <person name="Gordon J."/>
        </authorList>
    </citation>
    <scope>NUCLEOTIDE SEQUENCE [LARGE SCALE GENOMIC DNA]</scope>
    <source>
        <strain evidence="3 4">ATCC 43243</strain>
    </source>
</reference>
<dbReference type="InterPro" id="IPR024654">
    <property type="entry name" value="Calcineurin-like_PHP_lpxH"/>
</dbReference>
<dbReference type="PIRSF" id="PIRSF000883">
    <property type="entry name" value="Pesterase_MJ0912"/>
    <property type="match status" value="1"/>
</dbReference>
<evidence type="ECO:0000313" key="3">
    <source>
        <dbReference type="EMBL" id="EEC56686.1"/>
    </source>
</evidence>
<protein>
    <recommendedName>
        <fullName evidence="2">Calcineurin-like phosphoesterase domain-containing protein</fullName>
    </recommendedName>
</protein>
<dbReference type="HOGENOM" id="CLU_074761_1_1_9"/>
<evidence type="ECO:0000256" key="1">
    <source>
        <dbReference type="ARBA" id="ARBA00008950"/>
    </source>
</evidence>
<proteinExistence type="inferred from homology"/>
<dbReference type="eggNOG" id="COG0639">
    <property type="taxonomic scope" value="Bacteria"/>
</dbReference>
<dbReference type="STRING" id="483218.BACPEC_03195"/>
<accession>B7AWU5</accession>
<gene>
    <name evidence="3" type="ORF">BACPEC_03195</name>
</gene>
<dbReference type="Gene3D" id="3.60.21.10">
    <property type="match status" value="1"/>
</dbReference>
<dbReference type="Proteomes" id="UP000003136">
    <property type="component" value="Unassembled WGS sequence"/>
</dbReference>
<organism evidence="3 4">
    <name type="scientific">[Bacteroides] pectinophilus ATCC 43243</name>
    <dbReference type="NCBI Taxonomy" id="483218"/>
    <lineage>
        <taxon>Bacteria</taxon>
        <taxon>Bacillati</taxon>
        <taxon>Bacillota</taxon>
        <taxon>Clostridia</taxon>
        <taxon>Eubacteriales</taxon>
    </lineage>
</organism>
<dbReference type="AlphaFoldDB" id="B7AWU5"/>
<evidence type="ECO:0000313" key="4">
    <source>
        <dbReference type="Proteomes" id="UP000003136"/>
    </source>
</evidence>